<name>A0AAV5IS08_9ROSI</name>
<organism evidence="2 3">
    <name type="scientific">Rubroshorea leprosula</name>
    <dbReference type="NCBI Taxonomy" id="152421"/>
    <lineage>
        <taxon>Eukaryota</taxon>
        <taxon>Viridiplantae</taxon>
        <taxon>Streptophyta</taxon>
        <taxon>Embryophyta</taxon>
        <taxon>Tracheophyta</taxon>
        <taxon>Spermatophyta</taxon>
        <taxon>Magnoliopsida</taxon>
        <taxon>eudicotyledons</taxon>
        <taxon>Gunneridae</taxon>
        <taxon>Pentapetalae</taxon>
        <taxon>rosids</taxon>
        <taxon>malvids</taxon>
        <taxon>Malvales</taxon>
        <taxon>Dipterocarpaceae</taxon>
        <taxon>Rubroshorea</taxon>
    </lineage>
</organism>
<evidence type="ECO:0000256" key="1">
    <source>
        <dbReference type="SAM" id="SignalP"/>
    </source>
</evidence>
<dbReference type="Proteomes" id="UP001054252">
    <property type="component" value="Unassembled WGS sequence"/>
</dbReference>
<sequence>MRLSLAIHLLLLAMLLSQAQGFRLGKRLLSIGHPKFSVGHPKVHEAAQMKKINDGMGDVVYCKKERCTGTLKRKVSGVMHKSSQWLPNIHEDYYGPRKHRPTHH</sequence>
<feature type="chain" id="PRO_5043338377" evidence="1">
    <location>
        <begin position="22"/>
        <end position="104"/>
    </location>
</feature>
<evidence type="ECO:0000313" key="2">
    <source>
        <dbReference type="EMBL" id="GKV00713.1"/>
    </source>
</evidence>
<reference evidence="2 3" key="1">
    <citation type="journal article" date="2021" name="Commun. Biol.">
        <title>The genome of Shorea leprosula (Dipterocarpaceae) highlights the ecological relevance of drought in aseasonal tropical rainforests.</title>
        <authorList>
            <person name="Ng K.K.S."/>
            <person name="Kobayashi M.J."/>
            <person name="Fawcett J.A."/>
            <person name="Hatakeyama M."/>
            <person name="Paape T."/>
            <person name="Ng C.H."/>
            <person name="Ang C.C."/>
            <person name="Tnah L.H."/>
            <person name="Lee C.T."/>
            <person name="Nishiyama T."/>
            <person name="Sese J."/>
            <person name="O'Brien M.J."/>
            <person name="Copetti D."/>
            <person name="Mohd Noor M.I."/>
            <person name="Ong R.C."/>
            <person name="Putra M."/>
            <person name="Sireger I.Z."/>
            <person name="Indrioko S."/>
            <person name="Kosugi Y."/>
            <person name="Izuno A."/>
            <person name="Isagi Y."/>
            <person name="Lee S.L."/>
            <person name="Shimizu K.K."/>
        </authorList>
    </citation>
    <scope>NUCLEOTIDE SEQUENCE [LARGE SCALE GENOMIC DNA]</scope>
    <source>
        <strain evidence="2">214</strain>
    </source>
</reference>
<evidence type="ECO:0000313" key="3">
    <source>
        <dbReference type="Proteomes" id="UP001054252"/>
    </source>
</evidence>
<dbReference type="AlphaFoldDB" id="A0AAV5IS08"/>
<accession>A0AAV5IS08</accession>
<proteinExistence type="predicted"/>
<keyword evidence="3" id="KW-1185">Reference proteome</keyword>
<keyword evidence="1" id="KW-0732">Signal</keyword>
<protein>
    <submittedName>
        <fullName evidence="2">Uncharacterized protein</fullName>
    </submittedName>
</protein>
<feature type="signal peptide" evidence="1">
    <location>
        <begin position="1"/>
        <end position="21"/>
    </location>
</feature>
<dbReference type="EMBL" id="BPVZ01000016">
    <property type="protein sequence ID" value="GKV00713.1"/>
    <property type="molecule type" value="Genomic_DNA"/>
</dbReference>
<gene>
    <name evidence="2" type="ORF">SLEP1_g13354</name>
</gene>
<comment type="caution">
    <text evidence="2">The sequence shown here is derived from an EMBL/GenBank/DDBJ whole genome shotgun (WGS) entry which is preliminary data.</text>
</comment>